<dbReference type="InterPro" id="IPR007047">
    <property type="entry name" value="Flp_Fap"/>
</dbReference>
<proteinExistence type="predicted"/>
<dbReference type="Proteomes" id="UP001629432">
    <property type="component" value="Unassembled WGS sequence"/>
</dbReference>
<evidence type="ECO:0000313" key="2">
    <source>
        <dbReference type="EMBL" id="MFM0641089.1"/>
    </source>
</evidence>
<keyword evidence="1" id="KW-0472">Membrane</keyword>
<dbReference type="RefSeq" id="WP_408235236.1">
    <property type="nucleotide sequence ID" value="NZ_JAQQCF010000035.1"/>
</dbReference>
<keyword evidence="3" id="KW-1185">Reference proteome</keyword>
<dbReference type="EMBL" id="JAQQCF010000035">
    <property type="protein sequence ID" value="MFM0641089.1"/>
    <property type="molecule type" value="Genomic_DNA"/>
</dbReference>
<dbReference type="Pfam" id="PF04964">
    <property type="entry name" value="Flp_Fap"/>
    <property type="match status" value="1"/>
</dbReference>
<feature type="transmembrane region" description="Helical" evidence="1">
    <location>
        <begin position="20"/>
        <end position="39"/>
    </location>
</feature>
<evidence type="ECO:0000256" key="1">
    <source>
        <dbReference type="SAM" id="Phobius"/>
    </source>
</evidence>
<name>A0ABW9E2F2_9BURK</name>
<keyword evidence="1" id="KW-1133">Transmembrane helix</keyword>
<organism evidence="2 3">
    <name type="scientific">Paraburkholderia metrosideri</name>
    <dbReference type="NCBI Taxonomy" id="580937"/>
    <lineage>
        <taxon>Bacteria</taxon>
        <taxon>Pseudomonadati</taxon>
        <taxon>Pseudomonadota</taxon>
        <taxon>Betaproteobacteria</taxon>
        <taxon>Burkholderiales</taxon>
        <taxon>Burkholderiaceae</taxon>
        <taxon>Paraburkholderia</taxon>
    </lineage>
</organism>
<gene>
    <name evidence="2" type="ORF">PQQ63_30775</name>
</gene>
<keyword evidence="1" id="KW-0812">Transmembrane</keyword>
<comment type="caution">
    <text evidence="2">The sequence shown here is derived from an EMBL/GenBank/DDBJ whole genome shotgun (WGS) entry which is preliminary data.</text>
</comment>
<evidence type="ECO:0000313" key="3">
    <source>
        <dbReference type="Proteomes" id="UP001629432"/>
    </source>
</evidence>
<reference evidence="2 3" key="1">
    <citation type="journal article" date="2024" name="Chem. Sci.">
        <title>Discovery of megapolipeptins by genome mining of a Burkholderiales bacteria collection.</title>
        <authorList>
            <person name="Paulo B.S."/>
            <person name="Recchia M.J.J."/>
            <person name="Lee S."/>
            <person name="Fergusson C.H."/>
            <person name="Romanowski S.B."/>
            <person name="Hernandez A."/>
            <person name="Krull N."/>
            <person name="Liu D.Y."/>
            <person name="Cavanagh H."/>
            <person name="Bos A."/>
            <person name="Gray C.A."/>
            <person name="Murphy B.T."/>
            <person name="Linington R.G."/>
            <person name="Eustaquio A.S."/>
        </authorList>
    </citation>
    <scope>NUCLEOTIDE SEQUENCE [LARGE SCALE GENOMIC DNA]</scope>
    <source>
        <strain evidence="2 3">RL17-338-BIC-A</strain>
    </source>
</reference>
<sequence>MKKFTQRFLRDNRAVTALEYGLIAGLIVVVIGATVQGLGQQLNAAFVSVTNLLPAVVAAK</sequence>
<accession>A0ABW9E2F2</accession>
<protein>
    <submittedName>
        <fullName evidence="2">Flp family type IVb pilin</fullName>
    </submittedName>
</protein>